<proteinExistence type="inferred from homology"/>
<dbReference type="GO" id="GO:0003924">
    <property type="term" value="F:GTPase activity"/>
    <property type="evidence" value="ECO:0007669"/>
    <property type="project" value="InterPro"/>
</dbReference>
<feature type="compositionally biased region" description="Low complexity" evidence="10">
    <location>
        <begin position="139"/>
        <end position="150"/>
    </location>
</feature>
<feature type="compositionally biased region" description="Basic and acidic residues" evidence="10">
    <location>
        <begin position="647"/>
        <end position="659"/>
    </location>
</feature>
<dbReference type="Pfam" id="PF00009">
    <property type="entry name" value="GTP_EFTU"/>
    <property type="match status" value="1"/>
</dbReference>
<dbReference type="SUPFAM" id="SSF52156">
    <property type="entry name" value="Initiation factor IF2/eIF5b, domain 3"/>
    <property type="match status" value="1"/>
</dbReference>
<evidence type="ECO:0000313" key="12">
    <source>
        <dbReference type="EMBL" id="KAJ3492389.1"/>
    </source>
</evidence>
<dbReference type="Gene3D" id="2.40.30.10">
    <property type="entry name" value="Translation factors"/>
    <property type="match status" value="2"/>
</dbReference>
<comment type="subcellular location">
    <subcellularLocation>
        <location evidence="1">Mitochondrion</location>
    </subcellularLocation>
</comment>
<dbReference type="InterPro" id="IPR036925">
    <property type="entry name" value="TIF_IF2_dom3_sf"/>
</dbReference>
<comment type="similarity">
    <text evidence="2">Belongs to the TRAFAC class translation factor GTPase superfamily. Classic translation factor GTPase family. IF-2 subfamily.</text>
</comment>
<keyword evidence="4" id="KW-0547">Nucleotide-binding</keyword>
<dbReference type="Gene3D" id="3.40.50.300">
    <property type="entry name" value="P-loop containing nucleotide triphosphate hydrolases"/>
    <property type="match status" value="1"/>
</dbReference>
<dbReference type="InterPro" id="IPR053905">
    <property type="entry name" value="EF-G-like_DII"/>
</dbReference>
<evidence type="ECO:0000256" key="3">
    <source>
        <dbReference type="ARBA" id="ARBA00022540"/>
    </source>
</evidence>
<dbReference type="InterPro" id="IPR000795">
    <property type="entry name" value="T_Tr_GTP-bd_dom"/>
</dbReference>
<dbReference type="InterPro" id="IPR005225">
    <property type="entry name" value="Small_GTP-bd"/>
</dbReference>
<dbReference type="InterPro" id="IPR009000">
    <property type="entry name" value="Transl_B-barrel_sf"/>
</dbReference>
<name>A0AAD5VDB7_9APHY</name>
<dbReference type="EMBL" id="JANAWD010000001">
    <property type="protein sequence ID" value="KAJ3492389.1"/>
    <property type="molecule type" value="Genomic_DNA"/>
</dbReference>
<keyword evidence="8" id="KW-0342">GTP-binding</keyword>
<dbReference type="PRINTS" id="PR00315">
    <property type="entry name" value="ELONGATNFCT"/>
</dbReference>
<dbReference type="GO" id="GO:0003743">
    <property type="term" value="F:translation initiation factor activity"/>
    <property type="evidence" value="ECO:0007669"/>
    <property type="project" value="UniProtKB-KW"/>
</dbReference>
<comment type="caution">
    <text evidence="12">The sequence shown here is derived from an EMBL/GenBank/DDBJ whole genome shotgun (WGS) entry which is preliminary data.</text>
</comment>
<evidence type="ECO:0000256" key="6">
    <source>
        <dbReference type="ARBA" id="ARBA00022946"/>
    </source>
</evidence>
<reference evidence="12" key="1">
    <citation type="submission" date="2022-07" db="EMBL/GenBank/DDBJ databases">
        <title>Genome Sequence of Physisporinus lineatus.</title>
        <authorList>
            <person name="Buettner E."/>
        </authorList>
    </citation>
    <scope>NUCLEOTIDE SEQUENCE</scope>
    <source>
        <strain evidence="12">VT162</strain>
    </source>
</reference>
<dbReference type="Pfam" id="PF22042">
    <property type="entry name" value="EF-G_D2"/>
    <property type="match status" value="1"/>
</dbReference>
<keyword evidence="7" id="KW-0496">Mitochondrion</keyword>
<dbReference type="FunFam" id="2.40.30.10:FF:000008">
    <property type="entry name" value="Translation initiation factor IF-2"/>
    <property type="match status" value="1"/>
</dbReference>
<feature type="compositionally biased region" description="Polar residues" evidence="10">
    <location>
        <begin position="84"/>
        <end position="105"/>
    </location>
</feature>
<dbReference type="CDD" id="cd01887">
    <property type="entry name" value="IF2_eIF5B"/>
    <property type="match status" value="1"/>
</dbReference>
<feature type="compositionally biased region" description="Low complexity" evidence="10">
    <location>
        <begin position="106"/>
        <end position="116"/>
    </location>
</feature>
<keyword evidence="13" id="KW-1185">Reference proteome</keyword>
<accession>A0AAD5VDB7</accession>
<evidence type="ECO:0000256" key="7">
    <source>
        <dbReference type="ARBA" id="ARBA00023128"/>
    </source>
</evidence>
<feature type="compositionally biased region" description="Basic and acidic residues" evidence="10">
    <location>
        <begin position="253"/>
        <end position="263"/>
    </location>
</feature>
<feature type="compositionally biased region" description="Low complexity" evidence="10">
    <location>
        <begin position="39"/>
        <end position="54"/>
    </location>
</feature>
<evidence type="ECO:0000256" key="5">
    <source>
        <dbReference type="ARBA" id="ARBA00022917"/>
    </source>
</evidence>
<feature type="compositionally biased region" description="Low complexity" evidence="10">
    <location>
        <begin position="660"/>
        <end position="677"/>
    </location>
</feature>
<evidence type="ECO:0000313" key="13">
    <source>
        <dbReference type="Proteomes" id="UP001212997"/>
    </source>
</evidence>
<evidence type="ECO:0000256" key="2">
    <source>
        <dbReference type="ARBA" id="ARBA00007733"/>
    </source>
</evidence>
<dbReference type="AlphaFoldDB" id="A0AAD5VDB7"/>
<protein>
    <recommendedName>
        <fullName evidence="9">Translation initiation factor IF-2, mitochondrial</fullName>
    </recommendedName>
</protein>
<dbReference type="PROSITE" id="PS51722">
    <property type="entry name" value="G_TR_2"/>
    <property type="match status" value="1"/>
</dbReference>
<dbReference type="Gene3D" id="3.40.50.10050">
    <property type="entry name" value="Translation initiation factor IF- 2, domain 3"/>
    <property type="match status" value="1"/>
</dbReference>
<dbReference type="InterPro" id="IPR023115">
    <property type="entry name" value="TIF_IF2_dom3"/>
</dbReference>
<gene>
    <name evidence="12" type="ORF">NLI96_g61</name>
</gene>
<feature type="domain" description="Tr-type G" evidence="11">
    <location>
        <begin position="354"/>
        <end position="530"/>
    </location>
</feature>
<dbReference type="InterPro" id="IPR027417">
    <property type="entry name" value="P-loop_NTPase"/>
</dbReference>
<dbReference type="InterPro" id="IPR015760">
    <property type="entry name" value="TIF_IF2"/>
</dbReference>
<dbReference type="FunFam" id="3.40.50.10050:FF:000001">
    <property type="entry name" value="Translation initiation factor IF-2"/>
    <property type="match status" value="1"/>
</dbReference>
<sequence>MHHAHRSVRIALPGTRSSATAAKIAPRPQSKWDPPQSLPGPASTTTSSSLPNLSKWGLHSPAGPSTTFSNAPRAPSKWSRPEQPAQSRNPSVPKPTQSGPSKWTRSSNSPPYQSSSRFPPGSKLQSGQGTPREDRQGQTRRTTPPSTTPSHSRDLMNPRARTSVVKDILKGTPSATVVKEEPKEPVQQITEETEQESSSGYDSVSADNMSLDVHRPNKGAKPAHKARGSILARMNEGVTLPSHSRTRNAVVSKGKEKEKKAKRQELKHKNLDIYIPSVISVGNLARLLNVRLDTLERKMIQQGMRDECSHDHMLTSEYSSLLAMEFNRNPIVNDEAAFDIHPPPQHPDKSTLPTRPPVVTIMGHVDHGKTTLLDTLRKTSVAKGEAGGITQHIGAFSVPVPGSSKDEQRTITFLDTPGHAAFSAMRARGAGVTDIVVLVVAADDGIMPQTREVLDLVKKEKDVNLVVAVNKVDKPGVDVEKVENALLAEGIQLETFGGDIPCVHVSGLTGRGLDQLVETISVVAEMQDLRAEREGVLHGYVLESKVQKGIGPVATVLLLRGALKPSSHLICGTAHSKVKRITAPCGAPLKIVHPGTAAVVSGWKDLPQAGDEVLQGTESDVKRAINNRIRKAQMESSLNDLEAINQSRREERERKELAEKLANSENGAGEAELAAAEESTKQKSDKKELRIIVKGDVSGSVEAVAGALQGIGNNLASVKIIATGVGDVTESDVMRAKAAEGVVVAFSVNTPRPIESLAVGSSVPILSSTIIYRLMDDVKDRVIALLPVTMEKKVTGEANVLQLFDIHLKAKKIMKVAGCRITNGLVEKNKMARLVRGGETIHEGRLETLRHLKKDITEAPKGLECGISFEKFDDIREGDLIQAYSEIEKPGSL</sequence>
<evidence type="ECO:0000256" key="1">
    <source>
        <dbReference type="ARBA" id="ARBA00004173"/>
    </source>
</evidence>
<evidence type="ECO:0000256" key="10">
    <source>
        <dbReference type="SAM" id="MobiDB-lite"/>
    </source>
</evidence>
<dbReference type="InterPro" id="IPR000178">
    <property type="entry name" value="TF_IF2_bacterial-like"/>
</dbReference>
<dbReference type="GO" id="GO:0005525">
    <property type="term" value="F:GTP binding"/>
    <property type="evidence" value="ECO:0007669"/>
    <property type="project" value="UniProtKB-KW"/>
</dbReference>
<dbReference type="NCBIfam" id="TIGR00487">
    <property type="entry name" value="IF-2"/>
    <property type="match status" value="1"/>
</dbReference>
<feature type="region of interest" description="Disordered" evidence="10">
    <location>
        <begin position="640"/>
        <end position="681"/>
    </location>
</feature>
<feature type="region of interest" description="Disordered" evidence="10">
    <location>
        <begin position="1"/>
        <end position="203"/>
    </location>
</feature>
<feature type="region of interest" description="Disordered" evidence="10">
    <location>
        <begin position="234"/>
        <end position="263"/>
    </location>
</feature>
<dbReference type="CDD" id="cd03692">
    <property type="entry name" value="mtIF2_IVc"/>
    <property type="match status" value="1"/>
</dbReference>
<evidence type="ECO:0000259" key="11">
    <source>
        <dbReference type="PROSITE" id="PS51722"/>
    </source>
</evidence>
<keyword evidence="6" id="KW-0809">Transit peptide</keyword>
<dbReference type="SUPFAM" id="SSF52540">
    <property type="entry name" value="P-loop containing nucleoside triphosphate hydrolases"/>
    <property type="match status" value="1"/>
</dbReference>
<dbReference type="PANTHER" id="PTHR43381">
    <property type="entry name" value="TRANSLATION INITIATION FACTOR IF-2-RELATED"/>
    <property type="match status" value="1"/>
</dbReference>
<dbReference type="Pfam" id="PF11987">
    <property type="entry name" value="IF-2"/>
    <property type="match status" value="1"/>
</dbReference>
<keyword evidence="5" id="KW-0648">Protein biosynthesis</keyword>
<dbReference type="SUPFAM" id="SSF50447">
    <property type="entry name" value="Translation proteins"/>
    <property type="match status" value="2"/>
</dbReference>
<organism evidence="12 13">
    <name type="scientific">Meripilus lineatus</name>
    <dbReference type="NCBI Taxonomy" id="2056292"/>
    <lineage>
        <taxon>Eukaryota</taxon>
        <taxon>Fungi</taxon>
        <taxon>Dikarya</taxon>
        <taxon>Basidiomycota</taxon>
        <taxon>Agaricomycotina</taxon>
        <taxon>Agaricomycetes</taxon>
        <taxon>Polyporales</taxon>
        <taxon>Meripilaceae</taxon>
        <taxon>Meripilus</taxon>
    </lineage>
</organism>
<evidence type="ECO:0000256" key="8">
    <source>
        <dbReference type="ARBA" id="ARBA00023134"/>
    </source>
</evidence>
<dbReference type="NCBIfam" id="TIGR00231">
    <property type="entry name" value="small_GTP"/>
    <property type="match status" value="1"/>
</dbReference>
<evidence type="ECO:0000256" key="9">
    <source>
        <dbReference type="ARBA" id="ARBA00044200"/>
    </source>
</evidence>
<dbReference type="Proteomes" id="UP001212997">
    <property type="component" value="Unassembled WGS sequence"/>
</dbReference>
<dbReference type="PANTHER" id="PTHR43381:SF20">
    <property type="entry name" value="TRANSLATION INITIATION FACTOR IF-2, MITOCHONDRIAL"/>
    <property type="match status" value="1"/>
</dbReference>
<dbReference type="FunFam" id="3.40.50.300:FF:000019">
    <property type="entry name" value="Translation initiation factor IF-2"/>
    <property type="match status" value="1"/>
</dbReference>
<evidence type="ECO:0000256" key="4">
    <source>
        <dbReference type="ARBA" id="ARBA00022741"/>
    </source>
</evidence>
<keyword evidence="3" id="KW-0396">Initiation factor</keyword>
<dbReference type="GO" id="GO:0005739">
    <property type="term" value="C:mitochondrion"/>
    <property type="evidence" value="ECO:0007669"/>
    <property type="project" value="UniProtKB-SubCell"/>
</dbReference>